<dbReference type="InterPro" id="IPR011037">
    <property type="entry name" value="Pyrv_Knase-like_insert_dom_sf"/>
</dbReference>
<evidence type="ECO:0000256" key="10">
    <source>
        <dbReference type="ARBA" id="ARBA00022842"/>
    </source>
</evidence>
<organism evidence="14 15">
    <name type="scientific">Papaver atlanticum</name>
    <dbReference type="NCBI Taxonomy" id="357466"/>
    <lineage>
        <taxon>Eukaryota</taxon>
        <taxon>Viridiplantae</taxon>
        <taxon>Streptophyta</taxon>
        <taxon>Embryophyta</taxon>
        <taxon>Tracheophyta</taxon>
        <taxon>Spermatophyta</taxon>
        <taxon>Magnoliopsida</taxon>
        <taxon>Ranunculales</taxon>
        <taxon>Papaveraceae</taxon>
        <taxon>Papaveroideae</taxon>
        <taxon>Papaver</taxon>
    </lineage>
</organism>
<evidence type="ECO:0000259" key="13">
    <source>
        <dbReference type="Pfam" id="PF00224"/>
    </source>
</evidence>
<keyword evidence="5" id="KW-0808">Transferase</keyword>
<comment type="cofactor">
    <cofactor evidence="1">
        <name>K(+)</name>
        <dbReference type="ChEBI" id="CHEBI:29103"/>
    </cofactor>
</comment>
<feature type="domain" description="Pyruvate kinase barrel" evidence="13">
    <location>
        <begin position="491"/>
        <end position="733"/>
    </location>
</feature>
<evidence type="ECO:0000313" key="14">
    <source>
        <dbReference type="EMBL" id="KAI3935208.1"/>
    </source>
</evidence>
<name>A0AAD4T1E1_9MAGN</name>
<evidence type="ECO:0000256" key="12">
    <source>
        <dbReference type="ARBA" id="ARBA00023317"/>
    </source>
</evidence>
<dbReference type="GO" id="GO:0000287">
    <property type="term" value="F:magnesium ion binding"/>
    <property type="evidence" value="ECO:0007669"/>
    <property type="project" value="InterPro"/>
</dbReference>
<evidence type="ECO:0000256" key="8">
    <source>
        <dbReference type="ARBA" id="ARBA00022777"/>
    </source>
</evidence>
<keyword evidence="11" id="KW-0324">Glycolysis</keyword>
<dbReference type="FunFam" id="3.20.20.60:FF:000051">
    <property type="entry name" value="Pyruvate kinase family protein"/>
    <property type="match status" value="1"/>
</dbReference>
<feature type="domain" description="Pyruvate kinase barrel" evidence="13">
    <location>
        <begin position="289"/>
        <end position="374"/>
    </location>
</feature>
<dbReference type="InterPro" id="IPR040442">
    <property type="entry name" value="Pyrv_kinase-like_dom_sf"/>
</dbReference>
<dbReference type="GO" id="GO:0030955">
    <property type="term" value="F:potassium ion binding"/>
    <property type="evidence" value="ECO:0007669"/>
    <property type="project" value="InterPro"/>
</dbReference>
<evidence type="ECO:0000256" key="4">
    <source>
        <dbReference type="ARBA" id="ARBA00012142"/>
    </source>
</evidence>
<proteinExistence type="inferred from homology"/>
<evidence type="ECO:0000256" key="7">
    <source>
        <dbReference type="ARBA" id="ARBA00022741"/>
    </source>
</evidence>
<gene>
    <name evidence="14" type="ORF">MKW98_018397</name>
</gene>
<dbReference type="Proteomes" id="UP001202328">
    <property type="component" value="Unassembled WGS sequence"/>
</dbReference>
<protein>
    <recommendedName>
        <fullName evidence="4">pyruvate kinase</fullName>
        <ecNumber evidence="4">2.7.1.40</ecNumber>
    </recommendedName>
</protein>
<sequence>MMLHVLPLGLTKSQMSCQHHGLVIQGANFSDFSFLKTNRVFFGPTCKLYFASPVLSYPCSQQQLKQVRNQTKCHIVLANHNGNGEHEKGRSRPISDDEVFTSIFLASINNDSQEKSAVNSSASISHSQLNPKEHVVDLPVNRKNLLDRLKAVHLHISASEQWNLSRIELCHRNYLVSARNLIHYLALKCLDTEQLQEELSAIGLQNLETINPHVLASIYSGIQLLNNLESRLLDSEAEANSVNINHVFFGDSFKVSKHKNEDFSRTSLRRRAVSYKESLLGPLQDGKPSHIMATVGNEAIECETLLGDLLSNGTTIFRINCAHGVPSVWSEIIRRIKRSSKMLEKPCRILMDLAGPKLRTDRMKEGPSVMKISPKKDATGRVILPAQVWLSYIGSGSPPTHLSPDVVLFVDNKHLLSSLEVGDVLKFCDTRGRKRSLKISKKCPVFAGVGFMAECSRTSYVESGTKLRIKKKHGCSSVGQIVNVPAVEEFVRLKIGDLLIISRDPCLASKEGSPVGGPRVSCSSSYLYDSVKPGEPIAFDDGKIWGVIQGTSSSEIVVSITHASPKGSKLGPEKSINIPQSEIRFEGLTSKDLLDLEFIAEHADMVGFSFIRDVSDVIVLQQELEKRKLQKLGVVLKIETQGGFDKLPFLLLQAMHLPNPLGVMIARGDLAVECGWENLADIQEEILSICGAAHVPVIWATQVLESLVKSGLPTRAEITDVANGQRASCIMLNKGKYITGAVSTLDSILRSSGSQKIKSKLKPLLVPSQQH</sequence>
<dbReference type="EC" id="2.7.1.40" evidence="4"/>
<accession>A0AAD4T1E1</accession>
<evidence type="ECO:0000313" key="15">
    <source>
        <dbReference type="Proteomes" id="UP001202328"/>
    </source>
</evidence>
<comment type="pathway">
    <text evidence="2">Carbohydrate degradation; glycolysis; pyruvate from D-glyceraldehyde 3-phosphate: step 5/5.</text>
</comment>
<dbReference type="Pfam" id="PF00224">
    <property type="entry name" value="PK"/>
    <property type="match status" value="2"/>
</dbReference>
<evidence type="ECO:0000256" key="6">
    <source>
        <dbReference type="ARBA" id="ARBA00022723"/>
    </source>
</evidence>
<keyword evidence="9" id="KW-0067">ATP-binding</keyword>
<keyword evidence="8" id="KW-0418">Kinase</keyword>
<dbReference type="GO" id="GO:0004743">
    <property type="term" value="F:pyruvate kinase activity"/>
    <property type="evidence" value="ECO:0007669"/>
    <property type="project" value="UniProtKB-EC"/>
</dbReference>
<keyword evidence="15" id="KW-1185">Reference proteome</keyword>
<dbReference type="SUPFAM" id="SSF50800">
    <property type="entry name" value="PK beta-barrel domain-like"/>
    <property type="match status" value="1"/>
</dbReference>
<comment type="similarity">
    <text evidence="3">Belongs to the pyruvate kinase family.</text>
</comment>
<dbReference type="GO" id="GO:0005524">
    <property type="term" value="F:ATP binding"/>
    <property type="evidence" value="ECO:0007669"/>
    <property type="project" value="UniProtKB-KW"/>
</dbReference>
<keyword evidence="10" id="KW-0460">Magnesium</keyword>
<evidence type="ECO:0000256" key="11">
    <source>
        <dbReference type="ARBA" id="ARBA00023152"/>
    </source>
</evidence>
<dbReference type="GO" id="GO:0016301">
    <property type="term" value="F:kinase activity"/>
    <property type="evidence" value="ECO:0007669"/>
    <property type="project" value="UniProtKB-KW"/>
</dbReference>
<dbReference type="PANTHER" id="PTHR11817">
    <property type="entry name" value="PYRUVATE KINASE"/>
    <property type="match status" value="1"/>
</dbReference>
<keyword evidence="6" id="KW-0479">Metal-binding</keyword>
<dbReference type="InterPro" id="IPR001697">
    <property type="entry name" value="Pyr_Knase"/>
</dbReference>
<dbReference type="Gene3D" id="3.20.20.60">
    <property type="entry name" value="Phosphoenolpyruvate-binding domains"/>
    <property type="match status" value="2"/>
</dbReference>
<dbReference type="EMBL" id="JAJJMB010006306">
    <property type="protein sequence ID" value="KAI3935208.1"/>
    <property type="molecule type" value="Genomic_DNA"/>
</dbReference>
<evidence type="ECO:0000256" key="3">
    <source>
        <dbReference type="ARBA" id="ARBA00008663"/>
    </source>
</evidence>
<evidence type="ECO:0000256" key="2">
    <source>
        <dbReference type="ARBA" id="ARBA00004997"/>
    </source>
</evidence>
<evidence type="ECO:0000256" key="9">
    <source>
        <dbReference type="ARBA" id="ARBA00022840"/>
    </source>
</evidence>
<evidence type="ECO:0000256" key="5">
    <source>
        <dbReference type="ARBA" id="ARBA00022679"/>
    </source>
</evidence>
<dbReference type="InterPro" id="IPR015793">
    <property type="entry name" value="Pyrv_Knase_brl"/>
</dbReference>
<reference evidence="14" key="1">
    <citation type="submission" date="2022-04" db="EMBL/GenBank/DDBJ databases">
        <title>A functionally conserved STORR gene fusion in Papaver species that diverged 16.8 million years ago.</title>
        <authorList>
            <person name="Catania T."/>
        </authorList>
    </citation>
    <scope>NUCLEOTIDE SEQUENCE</scope>
    <source>
        <strain evidence="14">S-188037</strain>
    </source>
</reference>
<keyword evidence="7" id="KW-0547">Nucleotide-binding</keyword>
<dbReference type="SUPFAM" id="SSF51621">
    <property type="entry name" value="Phosphoenolpyruvate/pyruvate domain"/>
    <property type="match status" value="1"/>
</dbReference>
<dbReference type="AlphaFoldDB" id="A0AAD4T1E1"/>
<comment type="caution">
    <text evidence="14">The sequence shown here is derived from an EMBL/GenBank/DDBJ whole genome shotgun (WGS) entry which is preliminary data.</text>
</comment>
<evidence type="ECO:0000256" key="1">
    <source>
        <dbReference type="ARBA" id="ARBA00001958"/>
    </source>
</evidence>
<keyword evidence="12" id="KW-0670">Pyruvate</keyword>
<dbReference type="InterPro" id="IPR015813">
    <property type="entry name" value="Pyrv/PenolPyrv_kinase-like_dom"/>
</dbReference>